<dbReference type="InterPro" id="IPR029759">
    <property type="entry name" value="GPX_AS"/>
</dbReference>
<comment type="similarity">
    <text evidence="2">Belongs to the glutathione peroxidase family.</text>
</comment>
<organism evidence="8 9">
    <name type="scientific">Ancylostoma ceylanicum</name>
    <dbReference type="NCBI Taxonomy" id="53326"/>
    <lineage>
        <taxon>Eukaryota</taxon>
        <taxon>Metazoa</taxon>
        <taxon>Ecdysozoa</taxon>
        <taxon>Nematoda</taxon>
        <taxon>Chromadorea</taxon>
        <taxon>Rhabditida</taxon>
        <taxon>Rhabditina</taxon>
        <taxon>Rhabditomorpha</taxon>
        <taxon>Strongyloidea</taxon>
        <taxon>Ancylostomatidae</taxon>
        <taxon>Ancylostomatinae</taxon>
        <taxon>Ancylostoma</taxon>
    </lineage>
</organism>
<evidence type="ECO:0000256" key="3">
    <source>
        <dbReference type="ARBA" id="ARBA00022559"/>
    </source>
</evidence>
<name>A0A0D6LCH7_9BILA</name>
<dbReference type="InterPro" id="IPR036737">
    <property type="entry name" value="OmpA-like_sf"/>
</dbReference>
<dbReference type="PANTHER" id="PTHR30329:SF21">
    <property type="entry name" value="LIPOPROTEIN YIAD-RELATED"/>
    <property type="match status" value="1"/>
</dbReference>
<feature type="non-terminal residue" evidence="8">
    <location>
        <position position="231"/>
    </location>
</feature>
<evidence type="ECO:0000259" key="7">
    <source>
        <dbReference type="PROSITE" id="PS51123"/>
    </source>
</evidence>
<keyword evidence="3" id="KW-0575">Peroxidase</keyword>
<evidence type="ECO:0000313" key="8">
    <source>
        <dbReference type="EMBL" id="EPB65457.1"/>
    </source>
</evidence>
<evidence type="ECO:0000256" key="4">
    <source>
        <dbReference type="ARBA" id="ARBA00023002"/>
    </source>
</evidence>
<sequence length="231" mass="24929">MPIKDNQGKTIDAITKKAVEAKIDIIDNANGSVIETFTTNSATGKFIITLASVRADGYLFHSENFDLPKGAADNLVDKTIELKNIKVGSTIALRNIFFDTGKSTLRPESNSELERLVKLLKDVPNLKIEISGHTDNTGSATLNNELSKARAEAVVSYLKGKGIAANRLTAEGYGSSQPVATNNTAAGRQENRLTDIEGKEFDLASLKGKKVMIVNTASKCGLTPQYEQLEQ</sequence>
<dbReference type="Gene3D" id="3.40.30.10">
    <property type="entry name" value="Glutaredoxin"/>
    <property type="match status" value="1"/>
</dbReference>
<gene>
    <name evidence="8" type="ORF">ANCCEY_15479</name>
</gene>
<dbReference type="PROSITE" id="PS00460">
    <property type="entry name" value="GLUTATHIONE_PEROXID_1"/>
    <property type="match status" value="1"/>
</dbReference>
<protein>
    <submittedName>
        <fullName evidence="8">OmpA family protein</fullName>
    </submittedName>
</protein>
<dbReference type="SUPFAM" id="SSF103088">
    <property type="entry name" value="OmpA-like"/>
    <property type="match status" value="1"/>
</dbReference>
<evidence type="ECO:0000256" key="1">
    <source>
        <dbReference type="ARBA" id="ARBA00004442"/>
    </source>
</evidence>
<dbReference type="SUPFAM" id="SSF52833">
    <property type="entry name" value="Thioredoxin-like"/>
    <property type="match status" value="1"/>
</dbReference>
<dbReference type="InterPro" id="IPR006664">
    <property type="entry name" value="OMP_bac"/>
</dbReference>
<reference evidence="8 9" key="1">
    <citation type="submission" date="2013-05" db="EMBL/GenBank/DDBJ databases">
        <title>Draft genome of the parasitic nematode Anyclostoma ceylanicum.</title>
        <authorList>
            <person name="Mitreva M."/>
        </authorList>
    </citation>
    <scope>NUCLEOTIDE SEQUENCE [LARGE SCALE GENOMIC DNA]</scope>
</reference>
<feature type="domain" description="OmpA-like" evidence="7">
    <location>
        <begin position="87"/>
        <end position="202"/>
    </location>
</feature>
<dbReference type="Pfam" id="PF00691">
    <property type="entry name" value="OmpA"/>
    <property type="match status" value="1"/>
</dbReference>
<comment type="subcellular location">
    <subcellularLocation>
        <location evidence="1">Cell outer membrane</location>
    </subcellularLocation>
</comment>
<dbReference type="InterPro" id="IPR036249">
    <property type="entry name" value="Thioredoxin-like_sf"/>
</dbReference>
<dbReference type="GO" id="GO:0004601">
    <property type="term" value="F:peroxidase activity"/>
    <property type="evidence" value="ECO:0007669"/>
    <property type="project" value="UniProtKB-KW"/>
</dbReference>
<dbReference type="AlphaFoldDB" id="A0A0D6LCH7"/>
<proteinExistence type="inferred from homology"/>
<keyword evidence="6" id="KW-0998">Cell outer membrane</keyword>
<dbReference type="EMBL" id="KE128343">
    <property type="protein sequence ID" value="EPB65457.1"/>
    <property type="molecule type" value="Genomic_DNA"/>
</dbReference>
<evidence type="ECO:0000256" key="5">
    <source>
        <dbReference type="ARBA" id="ARBA00023136"/>
    </source>
</evidence>
<dbReference type="InterPro" id="IPR050330">
    <property type="entry name" value="Bact_OuterMem_StrucFunc"/>
</dbReference>
<evidence type="ECO:0000256" key="6">
    <source>
        <dbReference type="ARBA" id="ARBA00023237"/>
    </source>
</evidence>
<accession>A0A0D6LCH7</accession>
<keyword evidence="4" id="KW-0560">Oxidoreductase</keyword>
<dbReference type="InterPro" id="IPR006665">
    <property type="entry name" value="OmpA-like"/>
</dbReference>
<dbReference type="GO" id="GO:0006979">
    <property type="term" value="P:response to oxidative stress"/>
    <property type="evidence" value="ECO:0007669"/>
    <property type="project" value="InterPro"/>
</dbReference>
<dbReference type="PRINTS" id="PR01021">
    <property type="entry name" value="OMPADOMAIN"/>
</dbReference>
<dbReference type="CDD" id="cd07185">
    <property type="entry name" value="OmpA_C-like"/>
    <property type="match status" value="1"/>
</dbReference>
<dbReference type="Pfam" id="PF00255">
    <property type="entry name" value="GSHPx"/>
    <property type="match status" value="1"/>
</dbReference>
<dbReference type="Gene3D" id="3.30.1330.60">
    <property type="entry name" value="OmpA-like domain"/>
    <property type="match status" value="1"/>
</dbReference>
<keyword evidence="5" id="KW-0472">Membrane</keyword>
<dbReference type="Proteomes" id="UP000054495">
    <property type="component" value="Unassembled WGS sequence"/>
</dbReference>
<dbReference type="PROSITE" id="PS51123">
    <property type="entry name" value="OMPA_2"/>
    <property type="match status" value="1"/>
</dbReference>
<keyword evidence="9" id="KW-1185">Reference proteome</keyword>
<evidence type="ECO:0000256" key="2">
    <source>
        <dbReference type="ARBA" id="ARBA00006926"/>
    </source>
</evidence>
<dbReference type="GO" id="GO:0016020">
    <property type="term" value="C:membrane"/>
    <property type="evidence" value="ECO:0007669"/>
    <property type="project" value="InterPro"/>
</dbReference>
<evidence type="ECO:0000313" key="9">
    <source>
        <dbReference type="Proteomes" id="UP000054495"/>
    </source>
</evidence>
<dbReference type="PROSITE" id="PS51355">
    <property type="entry name" value="GLUTATHIONE_PEROXID_3"/>
    <property type="match status" value="1"/>
</dbReference>
<dbReference type="PANTHER" id="PTHR30329">
    <property type="entry name" value="STATOR ELEMENT OF FLAGELLAR MOTOR COMPLEX"/>
    <property type="match status" value="1"/>
</dbReference>
<dbReference type="InterPro" id="IPR000889">
    <property type="entry name" value="Glutathione_peroxidase"/>
</dbReference>